<evidence type="ECO:0000256" key="1">
    <source>
        <dbReference type="SAM" id="MobiDB-lite"/>
    </source>
</evidence>
<evidence type="ECO:0000313" key="2">
    <source>
        <dbReference type="EMBL" id="VDP33038.1"/>
    </source>
</evidence>
<feature type="region of interest" description="Disordered" evidence="1">
    <location>
        <begin position="264"/>
        <end position="297"/>
    </location>
</feature>
<accession>A0A3P8DGH6</accession>
<feature type="compositionally biased region" description="Polar residues" evidence="1">
    <location>
        <begin position="280"/>
        <end position="291"/>
    </location>
</feature>
<name>A0A3P8DGH6_9TREM</name>
<evidence type="ECO:0000313" key="3">
    <source>
        <dbReference type="Proteomes" id="UP000277204"/>
    </source>
</evidence>
<keyword evidence="3" id="KW-1185">Reference proteome</keyword>
<reference evidence="2 3" key="1">
    <citation type="submission" date="2018-11" db="EMBL/GenBank/DDBJ databases">
        <authorList>
            <consortium name="Pathogen Informatics"/>
        </authorList>
    </citation>
    <scope>NUCLEOTIDE SEQUENCE [LARGE SCALE GENOMIC DNA]</scope>
    <source>
        <strain evidence="2 3">Zambia</strain>
    </source>
</reference>
<organism evidence="2 3">
    <name type="scientific">Schistosoma margrebowiei</name>
    <dbReference type="NCBI Taxonomy" id="48269"/>
    <lineage>
        <taxon>Eukaryota</taxon>
        <taxon>Metazoa</taxon>
        <taxon>Spiralia</taxon>
        <taxon>Lophotrochozoa</taxon>
        <taxon>Platyhelminthes</taxon>
        <taxon>Trematoda</taxon>
        <taxon>Digenea</taxon>
        <taxon>Strigeidida</taxon>
        <taxon>Schistosomatoidea</taxon>
        <taxon>Schistosomatidae</taxon>
        <taxon>Schistosoma</taxon>
    </lineage>
</organism>
<sequence length="297" mass="32936">MLPATDNVCIPMLAALGAMNALLNYVADVVRLALASRAANSPDAKNTAVAAEEILIAARPHPKLAGLLARLIGLWRPHQLPTIQPNVCESDLHNWTHLISASIQEQNYGDGICFRLCEASITALTNYASLYGGEYSRSALVPSSTDPLSLGLLRLAEEDQLLQIKYHLSKETLKNSYDSFNSKRSTYCRRRMRLLLRIIRRLVFSDPVCRSRFDSTVNSIKCNANLFTTLKYLLVITQRSADASTSKLLKEIIDLLSPKVNPNHNRNAISSDRSYHSRSKTVQPESSSNRIISKAVA</sequence>
<protein>
    <submittedName>
        <fullName evidence="2">Uncharacterized protein</fullName>
    </submittedName>
</protein>
<dbReference type="AlphaFoldDB" id="A0A3P8DGH6"/>
<gene>
    <name evidence="2" type="ORF">SMRZ_LOCUS19813</name>
</gene>
<dbReference type="Proteomes" id="UP000277204">
    <property type="component" value="Unassembled WGS sequence"/>
</dbReference>
<proteinExistence type="predicted"/>
<dbReference type="EMBL" id="UZAI01018086">
    <property type="protein sequence ID" value="VDP33038.1"/>
    <property type="molecule type" value="Genomic_DNA"/>
</dbReference>